<evidence type="ECO:0000313" key="1">
    <source>
        <dbReference type="EMBL" id="MBW8683468.1"/>
    </source>
</evidence>
<proteinExistence type="predicted"/>
<accession>A0ABS7G732</accession>
<keyword evidence="2" id="KW-1185">Reference proteome</keyword>
<dbReference type="EMBL" id="JAICCF010000001">
    <property type="protein sequence ID" value="MBW8683468.1"/>
    <property type="molecule type" value="Genomic_DNA"/>
</dbReference>
<comment type="caution">
    <text evidence="1">The sequence shown here is derived from an EMBL/GenBank/DDBJ whole genome shotgun (WGS) entry which is preliminary data.</text>
</comment>
<dbReference type="RefSeq" id="WP_220248688.1">
    <property type="nucleotide sequence ID" value="NZ_JAICCF010000001.1"/>
</dbReference>
<dbReference type="Proteomes" id="UP000812961">
    <property type="component" value="Unassembled WGS sequence"/>
</dbReference>
<gene>
    <name evidence="1" type="ORF">K1Y79_03900</name>
</gene>
<evidence type="ECO:0000313" key="2">
    <source>
        <dbReference type="Proteomes" id="UP000812961"/>
    </source>
</evidence>
<reference evidence="1 2" key="1">
    <citation type="submission" date="2021-08" db="EMBL/GenBank/DDBJ databases">
        <title>The genome sequence of Chitinophaga sp. B61.</title>
        <authorList>
            <person name="Zhang X."/>
        </authorList>
    </citation>
    <scope>NUCLEOTIDE SEQUENCE [LARGE SCALE GENOMIC DNA]</scope>
    <source>
        <strain evidence="1 2">B61</strain>
    </source>
</reference>
<sequence>MIKAKLILLSILIFTALGALLAFKTNRGTGNLFKPGTSTIVINGVIYYVSTTCSPNYLLNPSGLTGLYYRSAFAYQNRCVLYNPTTTAAVEVAP</sequence>
<organism evidence="1 2">
    <name type="scientific">Chitinophaga rhizophila</name>
    <dbReference type="NCBI Taxonomy" id="2866212"/>
    <lineage>
        <taxon>Bacteria</taxon>
        <taxon>Pseudomonadati</taxon>
        <taxon>Bacteroidota</taxon>
        <taxon>Chitinophagia</taxon>
        <taxon>Chitinophagales</taxon>
        <taxon>Chitinophagaceae</taxon>
        <taxon>Chitinophaga</taxon>
    </lineage>
</organism>
<name>A0ABS7G732_9BACT</name>
<protein>
    <submittedName>
        <fullName evidence="1">Uncharacterized protein</fullName>
    </submittedName>
</protein>